<organism evidence="3 4">
    <name type="scientific">Atractosteus spatula</name>
    <name type="common">Alligator gar</name>
    <name type="synonym">Lepisosteus spatula</name>
    <dbReference type="NCBI Taxonomy" id="7917"/>
    <lineage>
        <taxon>Eukaryota</taxon>
        <taxon>Metazoa</taxon>
        <taxon>Chordata</taxon>
        <taxon>Craniata</taxon>
        <taxon>Vertebrata</taxon>
        <taxon>Euteleostomi</taxon>
        <taxon>Actinopterygii</taxon>
        <taxon>Neopterygii</taxon>
        <taxon>Holostei</taxon>
        <taxon>Semionotiformes</taxon>
        <taxon>Lepisosteidae</taxon>
        <taxon>Atractosteus</taxon>
    </lineage>
</organism>
<protein>
    <submittedName>
        <fullName evidence="3">SNR25 protein</fullName>
    </submittedName>
</protein>
<feature type="region of interest" description="Disordered" evidence="1">
    <location>
        <begin position="617"/>
        <end position="651"/>
    </location>
</feature>
<dbReference type="PANTHER" id="PTHR14942:SF0">
    <property type="entry name" value="U11_U12 SMALL NUCLEAR RIBONUCLEOPROTEIN 25 KDA PROTEIN"/>
    <property type="match status" value="1"/>
</dbReference>
<dbReference type="Pfam" id="PF18036">
    <property type="entry name" value="Ubiquitin_4"/>
    <property type="match status" value="1"/>
</dbReference>
<dbReference type="Gene3D" id="3.10.20.90">
    <property type="entry name" value="Phosphatidylinositol 3-kinase Catalytic Subunit, Chain A, domain 1"/>
    <property type="match status" value="1"/>
</dbReference>
<feature type="region of interest" description="Disordered" evidence="1">
    <location>
        <begin position="1"/>
        <end position="47"/>
    </location>
</feature>
<dbReference type="EMBL" id="JAAWVO010053056">
    <property type="protein sequence ID" value="MBN3320989.1"/>
    <property type="molecule type" value="Genomic_DNA"/>
</dbReference>
<keyword evidence="4" id="KW-1185">Reference proteome</keyword>
<dbReference type="AlphaFoldDB" id="A0A8J7TEY4"/>
<dbReference type="PANTHER" id="PTHR14942">
    <property type="entry name" value="U11/U12 SMALL NUCLEAR RIBONUCLEOPROTEIN 25 KDA PROTEIN"/>
    <property type="match status" value="1"/>
</dbReference>
<dbReference type="InterPro" id="IPR029071">
    <property type="entry name" value="Ubiquitin-like_domsf"/>
</dbReference>
<evidence type="ECO:0000313" key="3">
    <source>
        <dbReference type="EMBL" id="MBN3320989.1"/>
    </source>
</evidence>
<feature type="region of interest" description="Disordered" evidence="1">
    <location>
        <begin position="191"/>
        <end position="214"/>
    </location>
</feature>
<dbReference type="InterPro" id="IPR006629">
    <property type="entry name" value="LITAF"/>
</dbReference>
<accession>A0A8J7TEY4</accession>
<reference evidence="3" key="1">
    <citation type="journal article" date="2021" name="Cell">
        <title>Tracing the genetic footprints of vertebrate landing in non-teleost ray-finned fishes.</title>
        <authorList>
            <person name="Bi X."/>
            <person name="Wang K."/>
            <person name="Yang L."/>
            <person name="Pan H."/>
            <person name="Jiang H."/>
            <person name="Wei Q."/>
            <person name="Fang M."/>
            <person name="Yu H."/>
            <person name="Zhu C."/>
            <person name="Cai Y."/>
            <person name="He Y."/>
            <person name="Gan X."/>
            <person name="Zeng H."/>
            <person name="Yu D."/>
            <person name="Zhu Y."/>
            <person name="Jiang H."/>
            <person name="Qiu Q."/>
            <person name="Yang H."/>
            <person name="Zhang Y.E."/>
            <person name="Wang W."/>
            <person name="Zhu M."/>
            <person name="He S."/>
            <person name="Zhang G."/>
        </authorList>
    </citation>
    <scope>NUCLEOTIDE SEQUENCE</scope>
    <source>
        <strain evidence="3">Allg_001</strain>
    </source>
</reference>
<dbReference type="SMART" id="SM00714">
    <property type="entry name" value="LITAF"/>
    <property type="match status" value="1"/>
</dbReference>
<dbReference type="CDD" id="cd17058">
    <property type="entry name" value="Ubl_SNRNP25"/>
    <property type="match status" value="1"/>
</dbReference>
<feature type="compositionally biased region" description="Basic and acidic residues" evidence="1">
    <location>
        <begin position="528"/>
        <end position="548"/>
    </location>
</feature>
<dbReference type="GO" id="GO:0005689">
    <property type="term" value="C:U12-type spliceosomal complex"/>
    <property type="evidence" value="ECO:0007669"/>
    <property type="project" value="TreeGrafter"/>
</dbReference>
<feature type="compositionally biased region" description="Basic residues" evidence="1">
    <location>
        <begin position="549"/>
        <end position="560"/>
    </location>
</feature>
<name>A0A8J7TEY4_ATRSP</name>
<feature type="compositionally biased region" description="Acidic residues" evidence="1">
    <location>
        <begin position="36"/>
        <end position="45"/>
    </location>
</feature>
<gene>
    <name evidence="3" type="primary">Snrnp25</name>
    <name evidence="3" type="ORF">GTO95_0002889</name>
</gene>
<feature type="region of interest" description="Disordered" evidence="1">
    <location>
        <begin position="791"/>
        <end position="825"/>
    </location>
</feature>
<dbReference type="Proteomes" id="UP000736164">
    <property type="component" value="Unassembled WGS sequence"/>
</dbReference>
<sequence length="825" mass="91276">MAEAVETGSPGLGAGAAVKEEDQTGELETEDKKVEEEEEEEEDEEALPHAEFLDIFEEGLAQIVQDPLLCDLPIQVTLEEVSSQVALEYGQAMTVRVCKADGEVMPIVVVQNATVLDLKKAIRRYLELKQQREGGVKHISWRYVWRTYHLIFNGEKLEDDKMKLKDWSAFCAVKGLLGSFALSLSAWGPVGGKQSPSSPVLVSSPGGGHSMPSPQELQELQEIEQELRRLQLKTQQLNDRRALLSMLQSFREDTNIVAPSGRKKKDGSGKKSELEEIEEELEALSEKEEDLLARKEEILYPDGQKPAVSKLSSMGVFVLPRLGSEMLDVPPPPPAPAPPVIFDVEMLPPQASQTQCPSCNQFITTEVSTRVGSVAWMVCFMSIFFGCVAGCCLLPFCTDTFKDVVHRCPKCRVQIHTNTKLTESDFWRFYSAQSHERRAGLSRGRAKSAYCTVMAPSATDHESQRLATIRGAVQSLRSSSSVFYGFPSADVKPLSLCRPASEGPGEGFIELGDAVNPCRSWNAALRSLKRDQDRAQRSRQGEADDKKNNAKSRPHQRVRVRGGSCQPRWNRQPAGSYLAEVQRAGVLPLPAAYSHTRPFPPTWNRTQGDAGTKVWERPVSKRGKPSRGEEAGSVAPRAAGPPCDGAQLPPRRGYKAGRGLLQESWREWAEGEVMWTSEDVCLESRRNETDARRVLWKRGNIPFIPCFLLTSNEHVLSAGVNPPQCWGQLLDNNSPVFAPVIHFDECLAIKEIAAVAKDGDLSCEFSCLSCDTSDRNGCRWMRGDWRGGEDGDSHASFATGAPRSLGPPLRSADRSPAHRIRLKRT</sequence>
<dbReference type="InterPro" id="IPR039690">
    <property type="entry name" value="SNRNP25"/>
</dbReference>
<comment type="caution">
    <text evidence="3">The sequence shown here is derived from an EMBL/GenBank/DDBJ whole genome shotgun (WGS) entry which is preliminary data.</text>
</comment>
<evidence type="ECO:0000313" key="4">
    <source>
        <dbReference type="Proteomes" id="UP000736164"/>
    </source>
</evidence>
<evidence type="ECO:0000256" key="1">
    <source>
        <dbReference type="SAM" id="MobiDB-lite"/>
    </source>
</evidence>
<feature type="non-terminal residue" evidence="3">
    <location>
        <position position="1"/>
    </location>
</feature>
<feature type="region of interest" description="Disordered" evidence="1">
    <location>
        <begin position="528"/>
        <end position="571"/>
    </location>
</feature>
<dbReference type="PROSITE" id="PS51837">
    <property type="entry name" value="LITAF"/>
    <property type="match status" value="1"/>
</dbReference>
<feature type="compositionally biased region" description="Low complexity" evidence="1">
    <location>
        <begin position="195"/>
        <end position="214"/>
    </location>
</feature>
<feature type="region of interest" description="Disordered" evidence="1">
    <location>
        <begin position="258"/>
        <end position="280"/>
    </location>
</feature>
<feature type="non-terminal residue" evidence="3">
    <location>
        <position position="825"/>
    </location>
</feature>
<feature type="domain" description="LITAF" evidence="2">
    <location>
        <begin position="336"/>
        <end position="420"/>
    </location>
</feature>
<dbReference type="Pfam" id="PF10601">
    <property type="entry name" value="zf-LITAF-like"/>
    <property type="match status" value="1"/>
</dbReference>
<dbReference type="InterPro" id="IPR040610">
    <property type="entry name" value="SNRNP25_ubiquitin"/>
</dbReference>
<proteinExistence type="predicted"/>
<dbReference type="GO" id="GO:0000398">
    <property type="term" value="P:mRNA splicing, via spliceosome"/>
    <property type="evidence" value="ECO:0007669"/>
    <property type="project" value="InterPro"/>
</dbReference>
<dbReference type="SUPFAM" id="SSF54236">
    <property type="entry name" value="Ubiquitin-like"/>
    <property type="match status" value="1"/>
</dbReference>
<evidence type="ECO:0000259" key="2">
    <source>
        <dbReference type="PROSITE" id="PS51837"/>
    </source>
</evidence>